<protein>
    <submittedName>
        <fullName evidence="1">DUF3046 domain-containing protein</fullName>
    </submittedName>
</protein>
<proteinExistence type="predicted"/>
<evidence type="ECO:0000313" key="1">
    <source>
        <dbReference type="EMBL" id="PMB97545.1"/>
    </source>
</evidence>
<dbReference type="EMBL" id="PNFZ01000006">
    <property type="protein sequence ID" value="PMB97545.1"/>
    <property type="molecule type" value="Genomic_DNA"/>
</dbReference>
<evidence type="ECO:0000313" key="2">
    <source>
        <dbReference type="Proteomes" id="UP000235703"/>
    </source>
</evidence>
<dbReference type="Proteomes" id="UP000235703">
    <property type="component" value="Unassembled WGS sequence"/>
</dbReference>
<name>A0A2N6PFT0_9MICO</name>
<dbReference type="RefSeq" id="WP_102162628.1">
    <property type="nucleotide sequence ID" value="NZ_JAHHXW010000008.1"/>
</dbReference>
<accession>A0A2N6PFT0</accession>
<dbReference type="Pfam" id="PF11248">
    <property type="entry name" value="DUF3046"/>
    <property type="match status" value="1"/>
</dbReference>
<organism evidence="1 2">
    <name type="scientific">Brevibacterium luteolum</name>
    <dbReference type="NCBI Taxonomy" id="199591"/>
    <lineage>
        <taxon>Bacteria</taxon>
        <taxon>Bacillati</taxon>
        <taxon>Actinomycetota</taxon>
        <taxon>Actinomycetes</taxon>
        <taxon>Micrococcales</taxon>
        <taxon>Brevibacteriaceae</taxon>
        <taxon>Brevibacterium</taxon>
    </lineage>
</organism>
<dbReference type="OrthoDB" id="3215033at2"/>
<reference evidence="1 2" key="1">
    <citation type="submission" date="2017-09" db="EMBL/GenBank/DDBJ databases">
        <title>Bacterial strain isolated from the female urinary microbiota.</title>
        <authorList>
            <person name="Thomas-White K."/>
            <person name="Kumar N."/>
            <person name="Forster S."/>
            <person name="Putonti C."/>
            <person name="Lawley T."/>
            <person name="Wolfe A.J."/>
        </authorList>
    </citation>
    <scope>NUCLEOTIDE SEQUENCE [LARGE SCALE GENOMIC DNA]</scope>
    <source>
        <strain evidence="1 2">UMB0680</strain>
    </source>
</reference>
<dbReference type="AlphaFoldDB" id="A0A2N6PFT0"/>
<gene>
    <name evidence="1" type="ORF">CJ198_10880</name>
</gene>
<dbReference type="InterPro" id="IPR021408">
    <property type="entry name" value="DUF3046"/>
</dbReference>
<comment type="caution">
    <text evidence="1">The sequence shown here is derived from an EMBL/GenBank/DDBJ whole genome shotgun (WGS) entry which is preliminary data.</text>
</comment>
<sequence>MRHTAYWELMNDEFGSIRAASLHTDLALSALGSRTPAEAFEAGFEAREIWLAVCAAAGVPEERWLGQDKKPRANPF</sequence>
<keyword evidence="2" id="KW-1185">Reference proteome</keyword>